<organism evidence="2 3">
    <name type="scientific">Leptolyngbya foveolarum</name>
    <dbReference type="NCBI Taxonomy" id="47253"/>
    <lineage>
        <taxon>Bacteria</taxon>
        <taxon>Bacillati</taxon>
        <taxon>Cyanobacteriota</taxon>
        <taxon>Cyanophyceae</taxon>
        <taxon>Leptolyngbyales</taxon>
        <taxon>Leptolyngbyaceae</taxon>
        <taxon>Leptolyngbya group</taxon>
        <taxon>Leptolyngbya</taxon>
    </lineage>
</organism>
<dbReference type="GO" id="GO:0016491">
    <property type="term" value="F:oxidoreductase activity"/>
    <property type="evidence" value="ECO:0007669"/>
    <property type="project" value="InterPro"/>
</dbReference>
<proteinExistence type="predicted"/>
<name>A0A2W4WMB5_9CYAN</name>
<dbReference type="AlphaFoldDB" id="A0A2W4WMB5"/>
<gene>
    <name evidence="2" type="ORF">DCF25_00040</name>
</gene>
<dbReference type="Pfam" id="PF13450">
    <property type="entry name" value="NAD_binding_8"/>
    <property type="match status" value="1"/>
</dbReference>
<dbReference type="PANTHER" id="PTHR16128:SF5">
    <property type="entry name" value="FAD_NAD(P)-BINDING OXIDOREDUCTASE FAMILY PROTEIN"/>
    <property type="match status" value="1"/>
</dbReference>
<dbReference type="Pfam" id="PF01593">
    <property type="entry name" value="Amino_oxidase"/>
    <property type="match status" value="1"/>
</dbReference>
<dbReference type="Gene3D" id="3.50.50.60">
    <property type="entry name" value="FAD/NAD(P)-binding domain"/>
    <property type="match status" value="1"/>
</dbReference>
<dbReference type="Proteomes" id="UP000249354">
    <property type="component" value="Unassembled WGS sequence"/>
</dbReference>
<protein>
    <recommendedName>
        <fullName evidence="1">Amine oxidase domain-containing protein</fullName>
    </recommendedName>
</protein>
<comment type="caution">
    <text evidence="2">The sequence shown here is derived from an EMBL/GenBank/DDBJ whole genome shotgun (WGS) entry which is preliminary data.</text>
</comment>
<dbReference type="PANTHER" id="PTHR16128">
    <property type="entry name" value="FAD/NAD(P)-BINDING OXIDOREDUCTASE FAMILY PROTEIN"/>
    <property type="match status" value="1"/>
</dbReference>
<reference evidence="3" key="1">
    <citation type="submission" date="2018-04" db="EMBL/GenBank/DDBJ databases">
        <authorList>
            <person name="Cornet L."/>
        </authorList>
    </citation>
    <scope>NUCLEOTIDE SEQUENCE [LARGE SCALE GENOMIC DNA]</scope>
</reference>
<sequence>MWDVAVIGAGLSGLICARELSQAGQRVCLLDKSRGLGGRIATRRAHQVRIDHGLRYWKSSAVLAPLIDELLAANVLQPWPVSVYEILQREVITPIKTDESTPIYAAPEGMSAVGKYLVKDFVRDQNLLLEHRAIAIDPIVKDSVEGWQIECENGQKIAAKKCAIAIPAPQAAHLLKTYAADSLSDPTATISQAIQSLKAVDYWPSLTVMAGYDEQYSHDMGELDPSGWMVTDKAGTSTEWVGLDSSKRTGFQKGQSQEGQAQKASGPVIVIHAQGTFAQRYIDATDLQPAASVLLRASARKFSTWMAQPDWFQVHRWRYAFVNVGYTKTALEIERSLICGGDWCVGSTPLTKNIEAAYLSGLAMAKKLEK</sequence>
<dbReference type="Gene3D" id="3.90.660.10">
    <property type="match status" value="1"/>
</dbReference>
<accession>A0A2W4WMB5</accession>
<evidence type="ECO:0000259" key="1">
    <source>
        <dbReference type="Pfam" id="PF01593"/>
    </source>
</evidence>
<dbReference type="InterPro" id="IPR002937">
    <property type="entry name" value="Amino_oxidase"/>
</dbReference>
<feature type="domain" description="Amine oxidase" evidence="1">
    <location>
        <begin position="100"/>
        <end position="322"/>
    </location>
</feature>
<dbReference type="EMBL" id="QBMC01000001">
    <property type="protein sequence ID" value="PZO23465.1"/>
    <property type="molecule type" value="Genomic_DNA"/>
</dbReference>
<evidence type="ECO:0000313" key="2">
    <source>
        <dbReference type="EMBL" id="PZO23465.1"/>
    </source>
</evidence>
<evidence type="ECO:0000313" key="3">
    <source>
        <dbReference type="Proteomes" id="UP000249354"/>
    </source>
</evidence>
<dbReference type="SUPFAM" id="SSF51905">
    <property type="entry name" value="FAD/NAD(P)-binding domain"/>
    <property type="match status" value="1"/>
</dbReference>
<dbReference type="InterPro" id="IPR036188">
    <property type="entry name" value="FAD/NAD-bd_sf"/>
</dbReference>
<reference evidence="2 3" key="2">
    <citation type="submission" date="2018-06" db="EMBL/GenBank/DDBJ databases">
        <title>Metagenomic assembly of (sub)arctic Cyanobacteria and their associated microbiome from non-axenic cultures.</title>
        <authorList>
            <person name="Baurain D."/>
        </authorList>
    </citation>
    <scope>NUCLEOTIDE SEQUENCE [LARGE SCALE GENOMIC DNA]</scope>
    <source>
        <strain evidence="2">ULC129bin1</strain>
    </source>
</reference>